<dbReference type="OrthoDB" id="415207at2759"/>
<dbReference type="EMBL" id="LSRX01000002">
    <property type="protein sequence ID" value="OLQ15578.1"/>
    <property type="molecule type" value="Genomic_DNA"/>
</dbReference>
<protein>
    <submittedName>
        <fullName evidence="2">Uncharacterized protein</fullName>
    </submittedName>
</protein>
<feature type="compositionally biased region" description="Basic residues" evidence="1">
    <location>
        <begin position="228"/>
        <end position="240"/>
    </location>
</feature>
<feature type="compositionally biased region" description="Basic residues" evidence="1">
    <location>
        <begin position="267"/>
        <end position="276"/>
    </location>
</feature>
<name>A0A1Q9F7B3_SYMMI</name>
<sequence>MKEKALAKAWEALAVVRKRFRVGADWVHRPTNSEGEDCLIGNLGLKANSKILIAMVEDFQVRALYRAIAAALGEDYPDSEPEGAEEAEGDEEDGEDCEEGEEGEEEYDAEADDVEMIGDDPVATPLRMTPAEEHAAIRSSPTAGAIVTIDDSPCKKPPKSSNSFKALPDHQDTQTYDAEQILSALPPSGPDLSTPSPKAWATEPEITPPKVDMAKVSPEEQAELKKSLASKKGKGKGKRKIAPEPEPVLTRKSQKTAASVAAEVKPPKRLKRKKSKKADASVAEDEPPKGLKRKKAASELKSTSTVDVAEAKPKRANRGGRDGLQSVQEAWLHAPWSLLIDEQGMEDSQRKEGREEGREGGSPGDCILDAELRCTFGQEEANRLLQQLQTMVLQREQQRAKAEAVAPEEPVAEPAEAVAPEEPVAEPAEAVTPAEPDTLQYEETQLEAEPEPPLPTRLDFLARLEAATVTDELTPTEPDVDPYMHMTDRQKALKVPPPPTRLIATPARAPSTWDLHLSQDAQVDEHDDMADCDIMAGLHAFVTATVSSGSAVEIEVSAEAPTGEASAHPAPDQQVIRLTSQELAKYDRFAQRAELILESRKEQILEVDAGFYSEKAMKDDLKTRIKAVKAYCNATPQRSLELIRKDKYEPDILEYWTDIKTSGKLRRSCAETTIRKIEVTDIGGDFPGLMMDEGSAPRPLFWDNESASSKEPVPLALTNTPDPAAEKHSPAPKDVSQAPGILNQLLKAQNKALKVLDKVDDEANEGAGKVLSAGNGGAESPEVSDRLICDLASGFWEEHEALNCEVELPSSGLLRKMHRKRQTKHENSTQSLLKEFGLSCPIPIDYVDIGEQGHHEIFRVESYLRIFSLHDKMGLLLGHTKNLSVVKEFWHRHRQVYPNDPVFSCHAGREEFVIPCFLHADEGRTLKKSSILVCNLQPVLGGNPDPHYDPDELHTNMKFSSWATRLLMFVMLKKVYHKDSGPIDKVWASLSEELLHLFEHGVELFRLTPKYHAANHLVDYVLYPLKATKLQLLLTVRDLATSDKMLPIPAESS</sequence>
<feature type="region of interest" description="Disordered" evidence="1">
    <location>
        <begin position="702"/>
        <end position="736"/>
    </location>
</feature>
<evidence type="ECO:0000313" key="3">
    <source>
        <dbReference type="Proteomes" id="UP000186817"/>
    </source>
</evidence>
<evidence type="ECO:0000313" key="2">
    <source>
        <dbReference type="EMBL" id="OLQ15578.1"/>
    </source>
</evidence>
<feature type="region of interest" description="Disordered" evidence="1">
    <location>
        <begin position="75"/>
        <end position="115"/>
    </location>
</feature>
<gene>
    <name evidence="2" type="ORF">AK812_SmicGene223</name>
</gene>
<feature type="compositionally biased region" description="Basic and acidic residues" evidence="1">
    <location>
        <begin position="347"/>
        <end position="359"/>
    </location>
</feature>
<dbReference type="AlphaFoldDB" id="A0A1Q9F7B3"/>
<accession>A0A1Q9F7B3</accession>
<feature type="region of interest" description="Disordered" evidence="1">
    <location>
        <begin position="338"/>
        <end position="365"/>
    </location>
</feature>
<reference evidence="2 3" key="1">
    <citation type="submission" date="2016-02" db="EMBL/GenBank/DDBJ databases">
        <title>Genome analysis of coral dinoflagellate symbionts highlights evolutionary adaptations to a symbiotic lifestyle.</title>
        <authorList>
            <person name="Aranda M."/>
            <person name="Li Y."/>
            <person name="Liew Y.J."/>
            <person name="Baumgarten S."/>
            <person name="Simakov O."/>
            <person name="Wilson M."/>
            <person name="Piel J."/>
            <person name="Ashoor H."/>
            <person name="Bougouffa S."/>
            <person name="Bajic V.B."/>
            <person name="Ryu T."/>
            <person name="Ravasi T."/>
            <person name="Bayer T."/>
            <person name="Micklem G."/>
            <person name="Kim H."/>
            <person name="Bhak J."/>
            <person name="Lajeunesse T.C."/>
            <person name="Voolstra C.R."/>
        </authorList>
    </citation>
    <scope>NUCLEOTIDE SEQUENCE [LARGE SCALE GENOMIC DNA]</scope>
    <source>
        <strain evidence="2 3">CCMP2467</strain>
    </source>
</reference>
<organism evidence="2 3">
    <name type="scientific">Symbiodinium microadriaticum</name>
    <name type="common">Dinoflagellate</name>
    <name type="synonym">Zooxanthella microadriatica</name>
    <dbReference type="NCBI Taxonomy" id="2951"/>
    <lineage>
        <taxon>Eukaryota</taxon>
        <taxon>Sar</taxon>
        <taxon>Alveolata</taxon>
        <taxon>Dinophyceae</taxon>
        <taxon>Suessiales</taxon>
        <taxon>Symbiodiniaceae</taxon>
        <taxon>Symbiodinium</taxon>
    </lineage>
</organism>
<proteinExistence type="predicted"/>
<feature type="compositionally biased region" description="Low complexity" evidence="1">
    <location>
        <begin position="403"/>
        <end position="434"/>
    </location>
</feature>
<dbReference type="Proteomes" id="UP000186817">
    <property type="component" value="Unassembled WGS sequence"/>
</dbReference>
<feature type="region of interest" description="Disordered" evidence="1">
    <location>
        <begin position="130"/>
        <end position="326"/>
    </location>
</feature>
<comment type="caution">
    <text evidence="2">The sequence shown here is derived from an EMBL/GenBank/DDBJ whole genome shotgun (WGS) entry which is preliminary data.</text>
</comment>
<keyword evidence="3" id="KW-1185">Reference proteome</keyword>
<evidence type="ECO:0000256" key="1">
    <source>
        <dbReference type="SAM" id="MobiDB-lite"/>
    </source>
</evidence>
<feature type="region of interest" description="Disordered" evidence="1">
    <location>
        <begin position="399"/>
        <end position="434"/>
    </location>
</feature>